<dbReference type="Gene3D" id="3.40.50.80">
    <property type="entry name" value="Nucleotide-binding domain of ferredoxin-NADP reductase (FNR) module"/>
    <property type="match status" value="1"/>
</dbReference>
<reference evidence="2 3" key="1">
    <citation type="submission" date="2019-09" db="EMBL/GenBank/DDBJ databases">
        <title>Phylogeny of genus Pseudoclavibacter and closely related genus.</title>
        <authorList>
            <person name="Li Y."/>
        </authorList>
    </citation>
    <scope>NUCLEOTIDE SEQUENCE [LARGE SCALE GENOMIC DNA]</scope>
    <source>
        <strain evidence="2 3">JCM 16921</strain>
    </source>
</reference>
<dbReference type="GO" id="GO:0016491">
    <property type="term" value="F:oxidoreductase activity"/>
    <property type="evidence" value="ECO:0007669"/>
    <property type="project" value="InterPro"/>
</dbReference>
<dbReference type="AlphaFoldDB" id="A0A7C8BNU6"/>
<gene>
    <name evidence="2" type="ORF">F8O02_03890</name>
</gene>
<dbReference type="PROSITE" id="PS51384">
    <property type="entry name" value="FAD_FR"/>
    <property type="match status" value="1"/>
</dbReference>
<evidence type="ECO:0000259" key="1">
    <source>
        <dbReference type="PROSITE" id="PS51384"/>
    </source>
</evidence>
<dbReference type="InterPro" id="IPR007037">
    <property type="entry name" value="SIP_rossman_dom"/>
</dbReference>
<accession>A0A7C8BNU6</accession>
<proteinExistence type="predicted"/>
<dbReference type="RefSeq" id="WP_158035922.1">
    <property type="nucleotide sequence ID" value="NZ_BAAAZV010000003.1"/>
</dbReference>
<dbReference type="InterPro" id="IPR017927">
    <property type="entry name" value="FAD-bd_FR_type"/>
</dbReference>
<dbReference type="CDD" id="cd06193">
    <property type="entry name" value="siderophore_interacting"/>
    <property type="match status" value="1"/>
</dbReference>
<feature type="domain" description="FAD-binding FR-type" evidence="1">
    <location>
        <begin position="21"/>
        <end position="144"/>
    </location>
</feature>
<dbReference type="PANTHER" id="PTHR30157:SF0">
    <property type="entry name" value="NADPH-DEPENDENT FERRIC-CHELATE REDUCTASE"/>
    <property type="match status" value="1"/>
</dbReference>
<dbReference type="PANTHER" id="PTHR30157">
    <property type="entry name" value="FERRIC REDUCTASE, NADPH-DEPENDENT"/>
    <property type="match status" value="1"/>
</dbReference>
<dbReference type="InterPro" id="IPR013113">
    <property type="entry name" value="SIP_FAD-bd"/>
</dbReference>
<dbReference type="InterPro" id="IPR017938">
    <property type="entry name" value="Riboflavin_synthase-like_b-brl"/>
</dbReference>
<dbReference type="Gene3D" id="2.40.30.10">
    <property type="entry name" value="Translation factors"/>
    <property type="match status" value="1"/>
</dbReference>
<dbReference type="InterPro" id="IPR039374">
    <property type="entry name" value="SIP_fam"/>
</dbReference>
<evidence type="ECO:0000313" key="3">
    <source>
        <dbReference type="Proteomes" id="UP000481339"/>
    </source>
</evidence>
<sequence length="288" mass="31939">MSEQDAQDTTRPRAELRRWPVRIREARLIRRATVTPRMLRLTFGGPAMTGFESHIADEHVKLLFPEPFDDTSRIPVPDGDRLRWPRPIVPSRDYTVRRHDPATGEVDIDVVAHEGGVASTWAREAAIGSTIWMAGPPRGVHVPDAFQWQALLGDETALPAIARRLAELPRDIRGVVVIEVADAAEEQPMDMPEGFEVRWLHRDGRPAGTTTLLADAAADIAIPAGGGAYVWYGGEQGMIRPLRAWVRRAGLERGEFDLTGYWRRGERGNQPSAGDVVHAVAHALHLTD</sequence>
<dbReference type="Proteomes" id="UP000481339">
    <property type="component" value="Unassembled WGS sequence"/>
</dbReference>
<keyword evidence="3" id="KW-1185">Reference proteome</keyword>
<dbReference type="SUPFAM" id="SSF63380">
    <property type="entry name" value="Riboflavin synthase domain-like"/>
    <property type="match status" value="1"/>
</dbReference>
<name>A0A7C8BNU6_9MICO</name>
<dbReference type="Pfam" id="PF04954">
    <property type="entry name" value="SIP"/>
    <property type="match status" value="1"/>
</dbReference>
<dbReference type="InterPro" id="IPR039261">
    <property type="entry name" value="FNR_nucleotide-bd"/>
</dbReference>
<organism evidence="2 3">
    <name type="scientific">Pseudoclavibacter caeni</name>
    <dbReference type="NCBI Taxonomy" id="908846"/>
    <lineage>
        <taxon>Bacteria</taxon>
        <taxon>Bacillati</taxon>
        <taxon>Actinomycetota</taxon>
        <taxon>Actinomycetes</taxon>
        <taxon>Micrococcales</taxon>
        <taxon>Microbacteriaceae</taxon>
        <taxon>Pseudoclavibacter</taxon>
    </lineage>
</organism>
<dbReference type="OrthoDB" id="9814826at2"/>
<dbReference type="Pfam" id="PF08021">
    <property type="entry name" value="FAD_binding_9"/>
    <property type="match status" value="1"/>
</dbReference>
<dbReference type="EMBL" id="WBKA01000002">
    <property type="protein sequence ID" value="KAB1633000.1"/>
    <property type="molecule type" value="Genomic_DNA"/>
</dbReference>
<protein>
    <submittedName>
        <fullName evidence="2">Siderophore-interacting protein</fullName>
    </submittedName>
</protein>
<evidence type="ECO:0000313" key="2">
    <source>
        <dbReference type="EMBL" id="KAB1633000.1"/>
    </source>
</evidence>
<comment type="caution">
    <text evidence="2">The sequence shown here is derived from an EMBL/GenBank/DDBJ whole genome shotgun (WGS) entry which is preliminary data.</text>
</comment>